<dbReference type="InterPro" id="IPR018193">
    <property type="entry name" value="Glyc_kinase_flavodox-like_fold"/>
</dbReference>
<keyword evidence="1" id="KW-0808">Transferase</keyword>
<evidence type="ECO:0000313" key="2">
    <source>
        <dbReference type="Proteomes" id="UP000019402"/>
    </source>
</evidence>
<dbReference type="Gene3D" id="3.90.1510.10">
    <property type="entry name" value="Glycerate kinase, domain 2"/>
    <property type="match status" value="1"/>
</dbReference>
<dbReference type="STRING" id="869213.GCA_000517085_01809"/>
<keyword evidence="2" id="KW-1185">Reference proteome</keyword>
<dbReference type="NCBIfam" id="TIGR00045">
    <property type="entry name" value="glycerate kinase"/>
    <property type="match status" value="1"/>
</dbReference>
<proteinExistence type="predicted"/>
<dbReference type="SUPFAM" id="SSF110738">
    <property type="entry name" value="Glycerate kinase I"/>
    <property type="match status" value="1"/>
</dbReference>
<dbReference type="GO" id="GO:0008887">
    <property type="term" value="F:glycerate kinase activity"/>
    <property type="evidence" value="ECO:0007669"/>
    <property type="project" value="InterPro"/>
</dbReference>
<sequence>MKIVIAPDKFKGSLTGLEFCATVERSLKAHSVDAKIINLPLADGGDGTIEVLNYYLEGRMISLEVHDPLHRVIKASYLYSEIKKTAYIEMAEASGIRLLRDYELNPLQTSSYGTGELIKDALHKGVKHIILGIGGSATNDAGIGMAKALGYHFYNNSHQELEGNGNNLLSVFTIDSSDADWIITGEGKLDNQTLSGKVIKGIMESITTQKLAIFCGISELNTNHHHTLKIDYLKETCAYAKNQEDSIRKANLYLSKVAQDFASKHL</sequence>
<dbReference type="InterPro" id="IPR036129">
    <property type="entry name" value="Glycerate_kinase_sf"/>
</dbReference>
<dbReference type="InterPro" id="IPR004381">
    <property type="entry name" value="Glycerate_kinase"/>
</dbReference>
<dbReference type="Proteomes" id="UP000019402">
    <property type="component" value="Unassembled WGS sequence"/>
</dbReference>
<dbReference type="EMBL" id="BAMD01000012">
    <property type="protein sequence ID" value="GAF02708.1"/>
    <property type="molecule type" value="Genomic_DNA"/>
</dbReference>
<comment type="caution">
    <text evidence="1">The sequence shown here is derived from an EMBL/GenBank/DDBJ whole genome shotgun (WGS) entry which is preliminary data.</text>
</comment>
<accession>W7Y582</accession>
<dbReference type="PANTHER" id="PTHR21599">
    <property type="entry name" value="GLYCERATE KINASE"/>
    <property type="match status" value="1"/>
</dbReference>
<dbReference type="PANTHER" id="PTHR21599:SF0">
    <property type="entry name" value="GLYCERATE KINASE"/>
    <property type="match status" value="1"/>
</dbReference>
<protein>
    <submittedName>
        <fullName evidence="1">Glycerate kinase</fullName>
    </submittedName>
</protein>
<dbReference type="Pfam" id="PF02595">
    <property type="entry name" value="Gly_kinase"/>
    <property type="match status" value="1"/>
</dbReference>
<dbReference type="GO" id="GO:0031388">
    <property type="term" value="P:organic acid phosphorylation"/>
    <property type="evidence" value="ECO:0007669"/>
    <property type="project" value="InterPro"/>
</dbReference>
<name>W7Y582_9BACT</name>
<dbReference type="eggNOG" id="COG1929">
    <property type="taxonomic scope" value="Bacteria"/>
</dbReference>
<dbReference type="RefSeq" id="WP_027471541.1">
    <property type="nucleotide sequence ID" value="NZ_BAMD01000012.1"/>
</dbReference>
<dbReference type="OrthoDB" id="9774290at2"/>
<dbReference type="AlphaFoldDB" id="W7Y582"/>
<keyword evidence="1" id="KW-0418">Kinase</keyword>
<reference evidence="1 2" key="1">
    <citation type="journal article" date="2014" name="Genome Announc.">
        <title>Draft Genome Sequence of Cytophaga fermentans JCM 21142T, a Facultative Anaerobe Isolated from Marine Mud.</title>
        <authorList>
            <person name="Starns D."/>
            <person name="Oshima K."/>
            <person name="Suda W."/>
            <person name="Iino T."/>
            <person name="Yuki M."/>
            <person name="Inoue J."/>
            <person name="Kitamura K."/>
            <person name="Iida T."/>
            <person name="Darby A."/>
            <person name="Hattori M."/>
            <person name="Ohkuma M."/>
        </authorList>
    </citation>
    <scope>NUCLEOTIDE SEQUENCE [LARGE SCALE GENOMIC DNA]</scope>
    <source>
        <strain evidence="1 2">JCM 21142</strain>
    </source>
</reference>
<gene>
    <name evidence="1" type="ORF">JCM21142_31349</name>
</gene>
<evidence type="ECO:0000313" key="1">
    <source>
        <dbReference type="EMBL" id="GAF02708.1"/>
    </source>
</evidence>
<organism evidence="1 2">
    <name type="scientific">Saccharicrinis fermentans DSM 9555 = JCM 21142</name>
    <dbReference type="NCBI Taxonomy" id="869213"/>
    <lineage>
        <taxon>Bacteria</taxon>
        <taxon>Pseudomonadati</taxon>
        <taxon>Bacteroidota</taxon>
        <taxon>Bacteroidia</taxon>
        <taxon>Marinilabiliales</taxon>
        <taxon>Marinilabiliaceae</taxon>
        <taxon>Saccharicrinis</taxon>
    </lineage>
</organism>